<feature type="domain" description="Acyltransferase 3" evidence="11">
    <location>
        <begin position="6"/>
        <end position="323"/>
    </location>
</feature>
<evidence type="ECO:0000256" key="7">
    <source>
        <dbReference type="ARBA" id="ARBA00041028"/>
    </source>
</evidence>
<keyword evidence="6 10" id="KW-0472">Membrane</keyword>
<dbReference type="RefSeq" id="WP_059106290.1">
    <property type="nucleotide sequence ID" value="NZ_AP024589.1"/>
</dbReference>
<evidence type="ECO:0000313" key="12">
    <source>
        <dbReference type="EMBL" id="PNZ68385.1"/>
    </source>
</evidence>
<dbReference type="AlphaFoldDB" id="A0AAP8PPX3"/>
<evidence type="ECO:0000313" key="13">
    <source>
        <dbReference type="Proteomes" id="UP000242470"/>
    </source>
</evidence>
<comment type="caution">
    <text evidence="12">The sequence shown here is derived from an EMBL/GenBank/DDBJ whole genome shotgun (WGS) entry which is preliminary data.</text>
</comment>
<keyword evidence="5 10" id="KW-1133">Transmembrane helix</keyword>
<evidence type="ECO:0000256" key="2">
    <source>
        <dbReference type="ARBA" id="ARBA00007400"/>
    </source>
</evidence>
<feature type="transmembrane region" description="Helical" evidence="10">
    <location>
        <begin position="304"/>
        <end position="329"/>
    </location>
</feature>
<keyword evidence="3" id="KW-1003">Cell membrane</keyword>
<name>A0AAP8PPX3_9STAP</name>
<comment type="similarity">
    <text evidence="2">Belongs to the acyltransferase 3 family.</text>
</comment>
<feature type="transmembrane region" description="Helical" evidence="10">
    <location>
        <begin position="149"/>
        <end position="168"/>
    </location>
</feature>
<evidence type="ECO:0000256" key="9">
    <source>
        <dbReference type="ARBA" id="ARBA00042839"/>
    </source>
</evidence>
<dbReference type="PANTHER" id="PTHR40074">
    <property type="entry name" value="O-ACETYLTRANSFERASE WECH"/>
    <property type="match status" value="1"/>
</dbReference>
<feature type="transmembrane region" description="Helical" evidence="10">
    <location>
        <begin position="84"/>
        <end position="101"/>
    </location>
</feature>
<dbReference type="Pfam" id="PF01757">
    <property type="entry name" value="Acyl_transf_3"/>
    <property type="match status" value="1"/>
</dbReference>
<evidence type="ECO:0000256" key="5">
    <source>
        <dbReference type="ARBA" id="ARBA00022989"/>
    </source>
</evidence>
<dbReference type="Proteomes" id="UP000242470">
    <property type="component" value="Unassembled WGS sequence"/>
</dbReference>
<dbReference type="GO" id="GO:0016413">
    <property type="term" value="F:O-acetyltransferase activity"/>
    <property type="evidence" value="ECO:0007669"/>
    <property type="project" value="TreeGrafter"/>
</dbReference>
<feature type="transmembrane region" description="Helical" evidence="10">
    <location>
        <begin position="12"/>
        <end position="28"/>
    </location>
</feature>
<dbReference type="PANTHER" id="PTHR40074:SF2">
    <property type="entry name" value="O-ACETYLTRANSFERASE WECH"/>
    <property type="match status" value="1"/>
</dbReference>
<protein>
    <recommendedName>
        <fullName evidence="7">Probable poly-beta-1,6-N-acetyl-D-glucosamine export protein</fullName>
    </recommendedName>
    <alternativeName>
        <fullName evidence="9">Biofilm polysaccharide intercellular adhesin export protein</fullName>
    </alternativeName>
    <alternativeName>
        <fullName evidence="8">Intercellular adhesion protein C</fullName>
    </alternativeName>
</protein>
<feature type="transmembrane region" description="Helical" evidence="10">
    <location>
        <begin position="43"/>
        <end position="63"/>
    </location>
</feature>
<dbReference type="InterPro" id="IPR002656">
    <property type="entry name" value="Acyl_transf_3_dom"/>
</dbReference>
<evidence type="ECO:0000256" key="8">
    <source>
        <dbReference type="ARBA" id="ARBA00042402"/>
    </source>
</evidence>
<evidence type="ECO:0000256" key="10">
    <source>
        <dbReference type="SAM" id="Phobius"/>
    </source>
</evidence>
<evidence type="ECO:0000256" key="1">
    <source>
        <dbReference type="ARBA" id="ARBA00004651"/>
    </source>
</evidence>
<evidence type="ECO:0000256" key="3">
    <source>
        <dbReference type="ARBA" id="ARBA00022475"/>
    </source>
</evidence>
<keyword evidence="4 10" id="KW-0812">Transmembrane</keyword>
<feature type="transmembrane region" description="Helical" evidence="10">
    <location>
        <begin position="249"/>
        <end position="267"/>
    </location>
</feature>
<feature type="transmembrane region" description="Helical" evidence="10">
    <location>
        <begin position="274"/>
        <end position="292"/>
    </location>
</feature>
<evidence type="ECO:0000256" key="4">
    <source>
        <dbReference type="ARBA" id="ARBA00022692"/>
    </source>
</evidence>
<feature type="transmembrane region" description="Helical" evidence="10">
    <location>
        <begin position="217"/>
        <end position="237"/>
    </location>
</feature>
<reference evidence="12 13" key="1">
    <citation type="submission" date="2017-08" db="EMBL/GenBank/DDBJ databases">
        <title>Draft genome sequences of 64 type strains of genus Staph aureus.</title>
        <authorList>
            <person name="Cole K."/>
            <person name="Golubchik T."/>
            <person name="Russell J."/>
            <person name="Foster D."/>
            <person name="Llewelyn M."/>
            <person name="Wilson D."/>
            <person name="Crook D."/>
            <person name="Paul J."/>
        </authorList>
    </citation>
    <scope>NUCLEOTIDE SEQUENCE [LARGE SCALE GENOMIC DNA]</scope>
    <source>
        <strain evidence="12 13">NCTC 12101</strain>
    </source>
</reference>
<sequence length="357" mass="42013">MKKKIEITYARAFFCITIVAIHSFPGLLNDADTPDASLPFYEFLRVLLLFATPSFIILSEILLSMRYSNGLPDDFFLKRIKFILMPYILIGTFFSLMNYLDSDGSQGFFEIFTNNVLYGNWHGWFIIVIFQFYILHALFYKCLNKANPLIMLVISFLISLTHSLLAYAYEPYFQWWDTYYPFHNRTALPFWIFYFIFGYYLGKNYERIMSSVKRHLWPLCGLWALSVLWIFIMYHFFDVTYVKSYRFDLLLYKVFTFLLVLYLMQVIGKHKFTLLLLISDVSFFIYLSHPLVNSYLSKALASFVGVPSIFLILLTLFTLGFSLGMAFVLSHFPLSRFVIGKNSLHKMLDKHFSHDAG</sequence>
<dbReference type="GeneID" id="64983078"/>
<proteinExistence type="inferred from homology"/>
<comment type="subcellular location">
    <subcellularLocation>
        <location evidence="1">Cell membrane</location>
        <topology evidence="1">Multi-pass membrane protein</topology>
    </subcellularLocation>
</comment>
<gene>
    <name evidence="12" type="ORF">CD158_03500</name>
</gene>
<feature type="transmembrane region" description="Helical" evidence="10">
    <location>
        <begin position="188"/>
        <end position="205"/>
    </location>
</feature>
<evidence type="ECO:0000256" key="6">
    <source>
        <dbReference type="ARBA" id="ARBA00023136"/>
    </source>
</evidence>
<dbReference type="EMBL" id="PPQW01000016">
    <property type="protein sequence ID" value="PNZ68385.1"/>
    <property type="molecule type" value="Genomic_DNA"/>
</dbReference>
<organism evidence="12 13">
    <name type="scientific">Staphylococcus auricularis</name>
    <dbReference type="NCBI Taxonomy" id="29379"/>
    <lineage>
        <taxon>Bacteria</taxon>
        <taxon>Bacillati</taxon>
        <taxon>Bacillota</taxon>
        <taxon>Bacilli</taxon>
        <taxon>Bacillales</taxon>
        <taxon>Staphylococcaceae</taxon>
        <taxon>Staphylococcus</taxon>
    </lineage>
</organism>
<dbReference type="GO" id="GO:0009246">
    <property type="term" value="P:enterobacterial common antigen biosynthetic process"/>
    <property type="evidence" value="ECO:0007669"/>
    <property type="project" value="TreeGrafter"/>
</dbReference>
<evidence type="ECO:0000259" key="11">
    <source>
        <dbReference type="Pfam" id="PF01757"/>
    </source>
</evidence>
<accession>A0AAP8PPX3</accession>
<dbReference type="GO" id="GO:0005886">
    <property type="term" value="C:plasma membrane"/>
    <property type="evidence" value="ECO:0007669"/>
    <property type="project" value="UniProtKB-SubCell"/>
</dbReference>
<feature type="transmembrane region" description="Helical" evidence="10">
    <location>
        <begin position="121"/>
        <end position="140"/>
    </location>
</feature>